<evidence type="ECO:0000313" key="10">
    <source>
        <dbReference type="Proteomes" id="UP001500466"/>
    </source>
</evidence>
<evidence type="ECO:0000256" key="4">
    <source>
        <dbReference type="ARBA" id="ARBA00049194"/>
    </source>
</evidence>
<dbReference type="InterPro" id="IPR015590">
    <property type="entry name" value="Aldehyde_DH_dom"/>
</dbReference>
<dbReference type="PROSITE" id="PS00687">
    <property type="entry name" value="ALDEHYDE_DEHYDR_GLU"/>
    <property type="match status" value="1"/>
</dbReference>
<dbReference type="InterPro" id="IPR029510">
    <property type="entry name" value="Ald_DH_CS_GLU"/>
</dbReference>
<reference evidence="10" key="1">
    <citation type="journal article" date="2019" name="Int. J. Syst. Evol. Microbiol.">
        <title>The Global Catalogue of Microorganisms (GCM) 10K type strain sequencing project: providing services to taxonomists for standard genome sequencing and annotation.</title>
        <authorList>
            <consortium name="The Broad Institute Genomics Platform"/>
            <consortium name="The Broad Institute Genome Sequencing Center for Infectious Disease"/>
            <person name="Wu L."/>
            <person name="Ma J."/>
        </authorList>
    </citation>
    <scope>NUCLEOTIDE SEQUENCE [LARGE SCALE GENOMIC DNA]</scope>
    <source>
        <strain evidence="10">JCM 17986</strain>
    </source>
</reference>
<evidence type="ECO:0000313" key="9">
    <source>
        <dbReference type="EMBL" id="GAA4978724.1"/>
    </source>
</evidence>
<dbReference type="InterPro" id="IPR016160">
    <property type="entry name" value="Ald_DH_CS_CYS"/>
</dbReference>
<comment type="caution">
    <text evidence="9">The sequence shown here is derived from an EMBL/GenBank/DDBJ whole genome shotgun (WGS) entry which is preliminary data.</text>
</comment>
<dbReference type="SUPFAM" id="SSF53720">
    <property type="entry name" value="ALDH-like"/>
    <property type="match status" value="1"/>
</dbReference>
<dbReference type="EC" id="1.2.1.3" evidence="3"/>
<comment type="catalytic activity">
    <reaction evidence="4">
        <text>an aldehyde + NAD(+) + H2O = a carboxylate + NADH + 2 H(+)</text>
        <dbReference type="Rhea" id="RHEA:16185"/>
        <dbReference type="ChEBI" id="CHEBI:15377"/>
        <dbReference type="ChEBI" id="CHEBI:15378"/>
        <dbReference type="ChEBI" id="CHEBI:17478"/>
        <dbReference type="ChEBI" id="CHEBI:29067"/>
        <dbReference type="ChEBI" id="CHEBI:57540"/>
        <dbReference type="ChEBI" id="CHEBI:57945"/>
        <dbReference type="EC" id="1.2.1.3"/>
    </reaction>
</comment>
<keyword evidence="10" id="KW-1185">Reference proteome</keyword>
<protein>
    <recommendedName>
        <fullName evidence="3">aldehyde dehydrogenase (NAD(+))</fullName>
        <ecNumber evidence="3">1.2.1.3</ecNumber>
    </recommendedName>
</protein>
<dbReference type="PROSITE" id="PS00070">
    <property type="entry name" value="ALDEHYDE_DEHYDR_CYS"/>
    <property type="match status" value="1"/>
</dbReference>
<dbReference type="Pfam" id="PF00171">
    <property type="entry name" value="Aldedh"/>
    <property type="match status" value="1"/>
</dbReference>
<dbReference type="CDD" id="cd07138">
    <property type="entry name" value="ALDH_CddD_SSP0762"/>
    <property type="match status" value="1"/>
</dbReference>
<keyword evidence="2 6" id="KW-0560">Oxidoreductase</keyword>
<dbReference type="InterPro" id="IPR016161">
    <property type="entry name" value="Ald_DH/histidinol_DH"/>
</dbReference>
<evidence type="ECO:0000256" key="1">
    <source>
        <dbReference type="ARBA" id="ARBA00009986"/>
    </source>
</evidence>
<dbReference type="EMBL" id="BAABHS010000020">
    <property type="protein sequence ID" value="GAA4978724.1"/>
    <property type="molecule type" value="Genomic_DNA"/>
</dbReference>
<evidence type="ECO:0000256" key="2">
    <source>
        <dbReference type="ARBA" id="ARBA00023002"/>
    </source>
</evidence>
<feature type="domain" description="Aldehyde dehydrogenase" evidence="8">
    <location>
        <begin position="30"/>
        <end position="490"/>
    </location>
</feature>
<organism evidence="9 10">
    <name type="scientific">Yinghuangia aomiensis</name>
    <dbReference type="NCBI Taxonomy" id="676205"/>
    <lineage>
        <taxon>Bacteria</taxon>
        <taxon>Bacillati</taxon>
        <taxon>Actinomycetota</taxon>
        <taxon>Actinomycetes</taxon>
        <taxon>Kitasatosporales</taxon>
        <taxon>Streptomycetaceae</taxon>
        <taxon>Yinghuangia</taxon>
    </lineage>
</organism>
<evidence type="ECO:0000256" key="7">
    <source>
        <dbReference type="SAM" id="MobiDB-lite"/>
    </source>
</evidence>
<evidence type="ECO:0000256" key="5">
    <source>
        <dbReference type="PROSITE-ProRule" id="PRU10007"/>
    </source>
</evidence>
<feature type="region of interest" description="Disordered" evidence="7">
    <location>
        <begin position="35"/>
        <end position="57"/>
    </location>
</feature>
<dbReference type="RefSeq" id="WP_345678248.1">
    <property type="nucleotide sequence ID" value="NZ_BAABHS010000020.1"/>
</dbReference>
<dbReference type="Gene3D" id="3.40.605.10">
    <property type="entry name" value="Aldehyde Dehydrogenase, Chain A, domain 1"/>
    <property type="match status" value="1"/>
</dbReference>
<evidence type="ECO:0000256" key="6">
    <source>
        <dbReference type="RuleBase" id="RU003345"/>
    </source>
</evidence>
<dbReference type="PANTHER" id="PTHR42804">
    <property type="entry name" value="ALDEHYDE DEHYDROGENASE"/>
    <property type="match status" value="1"/>
</dbReference>
<proteinExistence type="inferred from homology"/>
<sequence>MTLHSANRHAPRRSAAPGLQHDRIYIDGTWTEPESAASIEVTDSTDERTLGRAPAASAADAERAASAARRAFDAWAGTAAAERALLLRSAAAHLAARRGELADLISRETGMPRPQSLAVQVDLPLSNLDEAARRATGGAAEERIGRSLIVREPVGAVGCITPWNFPLHQSVAKAAFALAAGCTVVLKPSEIAPLDAFVLTEAIAEAGFPPGVFNLVTGTGTEVGEALATSPDLDMISFTGSTAAGKRVAELAARTVKRVALELGGKSANIVLDDLDDARLELVITDAVRRAYGNSGQTCTALTRLLVPEHRLRQVEAIVTEAVAALVVGDPFDEGVDLGPLASAAQRDRVQEWIRIGSAEGARLVVGGLGAPTGRERGFYVRPTVFSDVRPDMAIAQEEIFGPVLSILTYRTEDEAVAIANGVRYGLSGAVSSLDPGRAERVARRLRTGQVDVNGAPFNPRAPLGGYKESGIGREYGRYGFEEFLEIKSIQR</sequence>
<evidence type="ECO:0000259" key="8">
    <source>
        <dbReference type="Pfam" id="PF00171"/>
    </source>
</evidence>
<comment type="similarity">
    <text evidence="1 6">Belongs to the aldehyde dehydrogenase family.</text>
</comment>
<dbReference type="InterPro" id="IPR016163">
    <property type="entry name" value="Ald_DH_C"/>
</dbReference>
<dbReference type="Gene3D" id="3.40.309.10">
    <property type="entry name" value="Aldehyde Dehydrogenase, Chain A, domain 2"/>
    <property type="match status" value="1"/>
</dbReference>
<evidence type="ECO:0000256" key="3">
    <source>
        <dbReference type="ARBA" id="ARBA00024226"/>
    </source>
</evidence>
<dbReference type="PANTHER" id="PTHR42804:SF1">
    <property type="entry name" value="ALDEHYDE DEHYDROGENASE-RELATED"/>
    <property type="match status" value="1"/>
</dbReference>
<accession>A0ABP9HUN7</accession>
<dbReference type="InterPro" id="IPR016162">
    <property type="entry name" value="Ald_DH_N"/>
</dbReference>
<dbReference type="Proteomes" id="UP001500466">
    <property type="component" value="Unassembled WGS sequence"/>
</dbReference>
<feature type="active site" evidence="5">
    <location>
        <position position="262"/>
    </location>
</feature>
<name>A0ABP9HUN7_9ACTN</name>
<gene>
    <name evidence="9" type="ORF">GCM10023205_53580</name>
</gene>